<evidence type="ECO:0000256" key="1">
    <source>
        <dbReference type="SAM" id="Phobius"/>
    </source>
</evidence>
<evidence type="ECO:0008006" key="4">
    <source>
        <dbReference type="Google" id="ProtNLM"/>
    </source>
</evidence>
<dbReference type="EMBL" id="JAUSVO010000003">
    <property type="protein sequence ID" value="MDQ0438269.1"/>
    <property type="molecule type" value="Genomic_DNA"/>
</dbReference>
<organism evidence="2 3">
    <name type="scientific">Kaistia dalseonensis</name>
    <dbReference type="NCBI Taxonomy" id="410840"/>
    <lineage>
        <taxon>Bacteria</taxon>
        <taxon>Pseudomonadati</taxon>
        <taxon>Pseudomonadota</taxon>
        <taxon>Alphaproteobacteria</taxon>
        <taxon>Hyphomicrobiales</taxon>
        <taxon>Kaistiaceae</taxon>
        <taxon>Kaistia</taxon>
    </lineage>
</organism>
<evidence type="ECO:0000313" key="2">
    <source>
        <dbReference type="EMBL" id="MDQ0438269.1"/>
    </source>
</evidence>
<name>A0ABU0H9W2_9HYPH</name>
<accession>A0ABU0H9W2</accession>
<feature type="transmembrane region" description="Helical" evidence="1">
    <location>
        <begin position="193"/>
        <end position="212"/>
    </location>
</feature>
<feature type="transmembrane region" description="Helical" evidence="1">
    <location>
        <begin position="82"/>
        <end position="99"/>
    </location>
</feature>
<reference evidence="2 3" key="1">
    <citation type="submission" date="2023-07" db="EMBL/GenBank/DDBJ databases">
        <title>Genomic Encyclopedia of Type Strains, Phase IV (KMG-IV): sequencing the most valuable type-strain genomes for metagenomic binning, comparative biology and taxonomic classification.</title>
        <authorList>
            <person name="Goeker M."/>
        </authorList>
    </citation>
    <scope>NUCLEOTIDE SEQUENCE [LARGE SCALE GENOMIC DNA]</scope>
    <source>
        <strain evidence="2 3">B6-8</strain>
    </source>
</reference>
<dbReference type="RefSeq" id="WP_266349166.1">
    <property type="nucleotide sequence ID" value="NZ_JAPKNG010000003.1"/>
</dbReference>
<feature type="transmembrane region" description="Helical" evidence="1">
    <location>
        <begin position="307"/>
        <end position="325"/>
    </location>
</feature>
<feature type="transmembrane region" description="Helical" evidence="1">
    <location>
        <begin position="119"/>
        <end position="143"/>
    </location>
</feature>
<gene>
    <name evidence="2" type="ORF">QO014_002661</name>
</gene>
<keyword evidence="1" id="KW-0812">Transmembrane</keyword>
<sequence>MTIDNISPKLAFSIALTWLSAAVLLVIFRFGIFFETNDDVGMMMLAHGYGLTSVPTSLLLYSSRLQGEFIHITSWFVGNSGYSVYLFICLVLSGALIIVDLTRLSGNFLGNLAVVSALWIRPIFAPQFTIIASMLIVAALLTLMCAARFKSAGEFVLAGILLVLGFSMRPDAAAFIVIIALPVLVASSSIRSWSSGAAIALSLIAVAAVWWYNWLSYESPEWHAYNAMNLLRFWFTDFRLDLALDKNPSALASAGWSANDLAMISHWWFFDPDVYSPDKVRSVVQQLGATRTFSPDLSSLGSWLSQFVLRDVITATAIAALTIVLVGRYLGAPICMSIILFLVVTIVFTLLGRLNVTRVTYSGLVCICMLLLTRRPLGRWAGGALIITSLVLGALTVRYYVSRADASSILNEQALEDVSRLPQGELVLEWAGNLPYEQLYPAFPIKGRPYPVLNLFSLGDDQLAPHSYVGRNIDGSKILARLRSSAGLGIIANDELLSMLGVYCRQHWNGSLRQIANMPIGAARYSRVSCL</sequence>
<feature type="transmembrane region" description="Helical" evidence="1">
    <location>
        <begin position="40"/>
        <end position="61"/>
    </location>
</feature>
<keyword evidence="3" id="KW-1185">Reference proteome</keyword>
<feature type="transmembrane region" description="Helical" evidence="1">
    <location>
        <begin position="155"/>
        <end position="181"/>
    </location>
</feature>
<feature type="transmembrane region" description="Helical" evidence="1">
    <location>
        <begin position="380"/>
        <end position="401"/>
    </location>
</feature>
<evidence type="ECO:0000313" key="3">
    <source>
        <dbReference type="Proteomes" id="UP001241603"/>
    </source>
</evidence>
<keyword evidence="1" id="KW-1133">Transmembrane helix</keyword>
<comment type="caution">
    <text evidence="2">The sequence shown here is derived from an EMBL/GenBank/DDBJ whole genome shotgun (WGS) entry which is preliminary data.</text>
</comment>
<keyword evidence="1" id="KW-0472">Membrane</keyword>
<dbReference type="Proteomes" id="UP001241603">
    <property type="component" value="Unassembled WGS sequence"/>
</dbReference>
<feature type="transmembrane region" description="Helical" evidence="1">
    <location>
        <begin position="331"/>
        <end position="351"/>
    </location>
</feature>
<feature type="transmembrane region" description="Helical" evidence="1">
    <location>
        <begin position="12"/>
        <end position="34"/>
    </location>
</feature>
<protein>
    <recommendedName>
        <fullName evidence="4">Glycosyltransferase RgtA/B/C/D-like domain-containing protein</fullName>
    </recommendedName>
</protein>
<proteinExistence type="predicted"/>